<evidence type="ECO:0000256" key="2">
    <source>
        <dbReference type="ARBA" id="ARBA00004496"/>
    </source>
</evidence>
<feature type="region of interest" description="Disordered" evidence="11">
    <location>
        <begin position="217"/>
        <end position="237"/>
    </location>
</feature>
<keyword evidence="6" id="KW-0963">Cytoplasm</keyword>
<reference evidence="13" key="2">
    <citation type="submission" date="2023-06" db="EMBL/GenBank/DDBJ databases">
        <authorList>
            <person name="Ma L."/>
            <person name="Liu K.-W."/>
            <person name="Li Z."/>
            <person name="Hsiao Y.-Y."/>
            <person name="Qi Y."/>
            <person name="Fu T."/>
            <person name="Tang G."/>
            <person name="Zhang D."/>
            <person name="Sun W.-H."/>
            <person name="Liu D.-K."/>
            <person name="Li Y."/>
            <person name="Chen G.-Z."/>
            <person name="Liu X.-D."/>
            <person name="Liao X.-Y."/>
            <person name="Jiang Y.-T."/>
            <person name="Yu X."/>
            <person name="Hao Y."/>
            <person name="Huang J."/>
            <person name="Zhao X.-W."/>
            <person name="Ke S."/>
            <person name="Chen Y.-Y."/>
            <person name="Wu W.-L."/>
            <person name="Hsu J.-L."/>
            <person name="Lin Y.-F."/>
            <person name="Huang M.-D."/>
            <person name="Li C.-Y."/>
            <person name="Huang L."/>
            <person name="Wang Z.-W."/>
            <person name="Zhao X."/>
            <person name="Zhong W.-Y."/>
            <person name="Peng D.-H."/>
            <person name="Ahmad S."/>
            <person name="Lan S."/>
            <person name="Zhang J.-S."/>
            <person name="Tsai W.-C."/>
            <person name="Van De Peer Y."/>
            <person name="Liu Z.-J."/>
        </authorList>
    </citation>
    <scope>NUCLEOTIDE SEQUENCE</scope>
    <source>
        <strain evidence="13">SCP</strain>
        <tissue evidence="13">Leaves</tissue>
    </source>
</reference>
<evidence type="ECO:0000256" key="9">
    <source>
        <dbReference type="ARBA" id="ARBA00023242"/>
    </source>
</evidence>
<feature type="compositionally biased region" description="Basic residues" evidence="11">
    <location>
        <begin position="71"/>
        <end position="87"/>
    </location>
</feature>
<dbReference type="InterPro" id="IPR019385">
    <property type="entry name" value="PHAX_RNA-binding_domain"/>
</dbReference>
<evidence type="ECO:0000256" key="1">
    <source>
        <dbReference type="ARBA" id="ARBA00004123"/>
    </source>
</evidence>
<reference evidence="13" key="1">
    <citation type="journal article" date="2023" name="Nat. Commun.">
        <title>Diploid and tetraploid genomes of Acorus and the evolution of monocots.</title>
        <authorList>
            <person name="Ma L."/>
            <person name="Liu K.W."/>
            <person name="Li Z."/>
            <person name="Hsiao Y.Y."/>
            <person name="Qi Y."/>
            <person name="Fu T."/>
            <person name="Tang G.D."/>
            <person name="Zhang D."/>
            <person name="Sun W.H."/>
            <person name="Liu D.K."/>
            <person name="Li Y."/>
            <person name="Chen G.Z."/>
            <person name="Liu X.D."/>
            <person name="Liao X.Y."/>
            <person name="Jiang Y.T."/>
            <person name="Yu X."/>
            <person name="Hao Y."/>
            <person name="Huang J."/>
            <person name="Zhao X.W."/>
            <person name="Ke S."/>
            <person name="Chen Y.Y."/>
            <person name="Wu W.L."/>
            <person name="Hsu J.L."/>
            <person name="Lin Y.F."/>
            <person name="Huang M.D."/>
            <person name="Li C.Y."/>
            <person name="Huang L."/>
            <person name="Wang Z.W."/>
            <person name="Zhao X."/>
            <person name="Zhong W.Y."/>
            <person name="Peng D.H."/>
            <person name="Ahmad S."/>
            <person name="Lan S."/>
            <person name="Zhang J.S."/>
            <person name="Tsai W.C."/>
            <person name="Van de Peer Y."/>
            <person name="Liu Z.J."/>
        </authorList>
    </citation>
    <scope>NUCLEOTIDE SEQUENCE</scope>
    <source>
        <strain evidence="13">SCP</strain>
    </source>
</reference>
<dbReference type="Gene3D" id="1.10.10.1440">
    <property type="entry name" value="PHAX RNA-binding domain"/>
    <property type="match status" value="1"/>
</dbReference>
<gene>
    <name evidence="13" type="ORF">QJS04_geneDACA018120</name>
</gene>
<accession>A0AAV9AJF0</accession>
<comment type="similarity">
    <text evidence="3">Belongs to the PHAX family.</text>
</comment>
<dbReference type="GO" id="GO:0005634">
    <property type="term" value="C:nucleus"/>
    <property type="evidence" value="ECO:0007669"/>
    <property type="project" value="UniProtKB-SubCell"/>
</dbReference>
<keyword evidence="8" id="KW-0653">Protein transport</keyword>
<keyword evidence="7" id="KW-0694">RNA-binding</keyword>
<sequence>MEDEEGLHLFETALEDDETLADLDDLDGVVDMVDAVTLDGGGPTPGRPRGGGGGDGSGGGDDRRERSPSKSQRRRSSRKNRRRRKGGRSGSSIIDINRFVVDTCRRLKEKKSFLVWNAVGLLGVDVIRDLVKEVDAIQDCGGQKTADGKRFRTGGGILWNILRMREPKAYKVIMAKGREFEKQLRQPNKMPKAIENTAGNPPRNADAFYGREEETFDSTEHALQKEKGFPPSEPNRDRVSVLDRIRVPVTYDDLFEEGEITS</sequence>
<evidence type="ECO:0000256" key="4">
    <source>
        <dbReference type="ARBA" id="ARBA00016856"/>
    </source>
</evidence>
<dbReference type="Pfam" id="PF10258">
    <property type="entry name" value="PHAX_RNA-bd"/>
    <property type="match status" value="1"/>
</dbReference>
<keyword evidence="14" id="KW-1185">Reference proteome</keyword>
<evidence type="ECO:0000256" key="6">
    <source>
        <dbReference type="ARBA" id="ARBA00022490"/>
    </source>
</evidence>
<proteinExistence type="inferred from homology"/>
<dbReference type="GO" id="GO:0005737">
    <property type="term" value="C:cytoplasm"/>
    <property type="evidence" value="ECO:0007669"/>
    <property type="project" value="UniProtKB-SubCell"/>
</dbReference>
<keyword evidence="5" id="KW-0813">Transport</keyword>
<feature type="domain" description="Phosphorylated adapter RNA export protein RNA-binding" evidence="12">
    <location>
        <begin position="100"/>
        <end position="178"/>
    </location>
</feature>
<dbReference type="EMBL" id="JAUJYN010000008">
    <property type="protein sequence ID" value="KAK1264478.1"/>
    <property type="molecule type" value="Genomic_DNA"/>
</dbReference>
<feature type="compositionally biased region" description="Gly residues" evidence="11">
    <location>
        <begin position="39"/>
        <end position="59"/>
    </location>
</feature>
<dbReference type="GO" id="GO:0003723">
    <property type="term" value="F:RNA binding"/>
    <property type="evidence" value="ECO:0007669"/>
    <property type="project" value="UniProtKB-KW"/>
</dbReference>
<dbReference type="PANTHER" id="PTHR13135">
    <property type="entry name" value="CYTOSOLIC RESINIFERATOXIN BINDING PROTEIN RBP-26"/>
    <property type="match status" value="1"/>
</dbReference>
<protein>
    <recommendedName>
        <fullName evidence="4">Phosphorylated adapter RNA export protein</fullName>
    </recommendedName>
    <alternativeName>
        <fullName evidence="10">RNA U small nuclear RNA export adapter protein</fullName>
    </alternativeName>
</protein>
<evidence type="ECO:0000256" key="7">
    <source>
        <dbReference type="ARBA" id="ARBA00022884"/>
    </source>
</evidence>
<dbReference type="Proteomes" id="UP001179952">
    <property type="component" value="Unassembled WGS sequence"/>
</dbReference>
<comment type="subcellular location">
    <subcellularLocation>
        <location evidence="2">Cytoplasm</location>
    </subcellularLocation>
    <subcellularLocation>
        <location evidence="1">Nucleus</location>
    </subcellularLocation>
</comment>
<dbReference type="InterPro" id="IPR039047">
    <property type="entry name" value="PHAX"/>
</dbReference>
<evidence type="ECO:0000256" key="8">
    <source>
        <dbReference type="ARBA" id="ARBA00022927"/>
    </source>
</evidence>
<keyword evidence="9" id="KW-0539">Nucleus</keyword>
<evidence type="ECO:0000259" key="12">
    <source>
        <dbReference type="Pfam" id="PF10258"/>
    </source>
</evidence>
<dbReference type="GO" id="GO:0015031">
    <property type="term" value="P:protein transport"/>
    <property type="evidence" value="ECO:0007669"/>
    <property type="project" value="UniProtKB-KW"/>
</dbReference>
<dbReference type="GO" id="GO:0006408">
    <property type="term" value="P:snRNA export from nucleus"/>
    <property type="evidence" value="ECO:0007669"/>
    <property type="project" value="InterPro"/>
</dbReference>
<dbReference type="PANTHER" id="PTHR13135:SF0">
    <property type="entry name" value="PHOSPHORYLATED ADAPTER RNA EXPORT PROTEIN"/>
    <property type="match status" value="1"/>
</dbReference>
<feature type="region of interest" description="Disordered" evidence="11">
    <location>
        <begin position="35"/>
        <end position="90"/>
    </location>
</feature>
<comment type="caution">
    <text evidence="13">The sequence shown here is derived from an EMBL/GenBank/DDBJ whole genome shotgun (WGS) entry which is preliminary data.</text>
</comment>
<evidence type="ECO:0000313" key="14">
    <source>
        <dbReference type="Proteomes" id="UP001179952"/>
    </source>
</evidence>
<evidence type="ECO:0000256" key="3">
    <source>
        <dbReference type="ARBA" id="ARBA00006094"/>
    </source>
</evidence>
<evidence type="ECO:0000256" key="5">
    <source>
        <dbReference type="ARBA" id="ARBA00022448"/>
    </source>
</evidence>
<evidence type="ECO:0000256" key="10">
    <source>
        <dbReference type="ARBA" id="ARBA00030834"/>
    </source>
</evidence>
<evidence type="ECO:0000313" key="13">
    <source>
        <dbReference type="EMBL" id="KAK1264478.1"/>
    </source>
</evidence>
<evidence type="ECO:0000256" key="11">
    <source>
        <dbReference type="SAM" id="MobiDB-lite"/>
    </source>
</evidence>
<dbReference type="InterPro" id="IPR038092">
    <property type="entry name" value="PHAX_RNA-binding_sf"/>
</dbReference>
<dbReference type="AlphaFoldDB" id="A0AAV9AJF0"/>
<organism evidence="13 14">
    <name type="scientific">Acorus gramineus</name>
    <name type="common">Dwarf sweet flag</name>
    <dbReference type="NCBI Taxonomy" id="55184"/>
    <lineage>
        <taxon>Eukaryota</taxon>
        <taxon>Viridiplantae</taxon>
        <taxon>Streptophyta</taxon>
        <taxon>Embryophyta</taxon>
        <taxon>Tracheophyta</taxon>
        <taxon>Spermatophyta</taxon>
        <taxon>Magnoliopsida</taxon>
        <taxon>Liliopsida</taxon>
        <taxon>Acoraceae</taxon>
        <taxon>Acorus</taxon>
    </lineage>
</organism>
<name>A0AAV9AJF0_ACOGR</name>